<dbReference type="CDD" id="cd16936">
    <property type="entry name" value="HATPase_RsbW-like"/>
    <property type="match status" value="1"/>
</dbReference>
<sequence>MLDGLDAGVPVAVVVPGPNLDRIEAALGSAARQVRLLDMTDVGRNAGRLIPSVLHDFADAHHSNVRIVGEPIWPERSNEEYAACVQHEALLNAAFAGSAANILCPYDASRLSAQAIADAHATHPIIADESGTRASKAYAPDGALSRYNLPLTAPSDAEELPFDLGSLTKARHFAVARGAAFGLSEDRLDDLALAVAELCANSVQHGGGTGTLWVWREQDHVVAQVHDRGHLKDPLAGRRPVSPHRAGGRGLLLVHQVVDLVRTHSTPEGTTTRVYLRL</sequence>
<organism evidence="4 5">
    <name type="scientific">Saccharomonospora amisosensis</name>
    <dbReference type="NCBI Taxonomy" id="1128677"/>
    <lineage>
        <taxon>Bacteria</taxon>
        <taxon>Bacillati</taxon>
        <taxon>Actinomycetota</taxon>
        <taxon>Actinomycetes</taxon>
        <taxon>Pseudonocardiales</taxon>
        <taxon>Pseudonocardiaceae</taxon>
        <taxon>Saccharomonospora</taxon>
    </lineage>
</organism>
<evidence type="ECO:0000313" key="5">
    <source>
        <dbReference type="Proteomes" id="UP000545493"/>
    </source>
</evidence>
<dbReference type="EMBL" id="JAAOYM010000001">
    <property type="protein sequence ID" value="NIJ13297.1"/>
    <property type="molecule type" value="Genomic_DNA"/>
</dbReference>
<dbReference type="InterPro" id="IPR047718">
    <property type="entry name" value="RsbA-like_anti_sig"/>
</dbReference>
<keyword evidence="1" id="KW-0418">Kinase</keyword>
<keyword evidence="1" id="KW-0808">Transferase</keyword>
<feature type="domain" description="MEDS" evidence="3">
    <location>
        <begin position="3"/>
        <end position="124"/>
    </location>
</feature>
<comment type="caution">
    <text evidence="4">The sequence shown here is derived from an EMBL/GenBank/DDBJ whole genome shotgun (WGS) entry which is preliminary data.</text>
</comment>
<dbReference type="SUPFAM" id="SSF55874">
    <property type="entry name" value="ATPase domain of HSP90 chaperone/DNA topoisomerase II/histidine kinase"/>
    <property type="match status" value="1"/>
</dbReference>
<evidence type="ECO:0000259" key="2">
    <source>
        <dbReference type="Pfam" id="PF13581"/>
    </source>
</evidence>
<gene>
    <name evidence="4" type="ORF">FHU38_003641</name>
</gene>
<dbReference type="NCBIfam" id="NF041045">
    <property type="entry name" value="RsbA_anti_sig"/>
    <property type="match status" value="1"/>
</dbReference>
<dbReference type="Proteomes" id="UP000545493">
    <property type="component" value="Unassembled WGS sequence"/>
</dbReference>
<name>A0A7X5USX4_9PSEU</name>
<keyword evidence="1" id="KW-0723">Serine/threonine-protein kinase</keyword>
<evidence type="ECO:0000313" key="4">
    <source>
        <dbReference type="EMBL" id="NIJ13297.1"/>
    </source>
</evidence>
<protein>
    <submittedName>
        <fullName evidence="4">Anti-sigma regulatory factor (Ser/Thr protein kinase)</fullName>
    </submittedName>
</protein>
<dbReference type="Pfam" id="PF14417">
    <property type="entry name" value="MEDS"/>
    <property type="match status" value="1"/>
</dbReference>
<dbReference type="InterPro" id="IPR003594">
    <property type="entry name" value="HATPase_dom"/>
</dbReference>
<dbReference type="PANTHER" id="PTHR35526">
    <property type="entry name" value="ANTI-SIGMA-F FACTOR RSBW-RELATED"/>
    <property type="match status" value="1"/>
</dbReference>
<dbReference type="Pfam" id="PF13581">
    <property type="entry name" value="HATPase_c_2"/>
    <property type="match status" value="1"/>
</dbReference>
<dbReference type="PANTHER" id="PTHR35526:SF3">
    <property type="entry name" value="ANTI-SIGMA-F FACTOR RSBW"/>
    <property type="match status" value="1"/>
</dbReference>
<dbReference type="Gene3D" id="3.30.565.10">
    <property type="entry name" value="Histidine kinase-like ATPase, C-terminal domain"/>
    <property type="match status" value="1"/>
</dbReference>
<evidence type="ECO:0000256" key="1">
    <source>
        <dbReference type="ARBA" id="ARBA00022527"/>
    </source>
</evidence>
<dbReference type="AlphaFoldDB" id="A0A7X5USX4"/>
<dbReference type="InterPro" id="IPR036890">
    <property type="entry name" value="HATPase_C_sf"/>
</dbReference>
<proteinExistence type="predicted"/>
<feature type="domain" description="Histidine kinase/HSP90-like ATPase" evidence="2">
    <location>
        <begin position="161"/>
        <end position="274"/>
    </location>
</feature>
<accession>A0A7X5USX4</accession>
<dbReference type="InterPro" id="IPR050267">
    <property type="entry name" value="Anti-sigma-factor_SerPK"/>
</dbReference>
<dbReference type="GO" id="GO:0004674">
    <property type="term" value="F:protein serine/threonine kinase activity"/>
    <property type="evidence" value="ECO:0007669"/>
    <property type="project" value="UniProtKB-KW"/>
</dbReference>
<evidence type="ECO:0000259" key="3">
    <source>
        <dbReference type="Pfam" id="PF14417"/>
    </source>
</evidence>
<dbReference type="InterPro" id="IPR025847">
    <property type="entry name" value="MEDS_domain"/>
</dbReference>
<keyword evidence="5" id="KW-1185">Reference proteome</keyword>
<reference evidence="4 5" key="1">
    <citation type="submission" date="2020-03" db="EMBL/GenBank/DDBJ databases">
        <title>Sequencing the genomes of 1000 actinobacteria strains.</title>
        <authorList>
            <person name="Klenk H.-P."/>
        </authorList>
    </citation>
    <scope>NUCLEOTIDE SEQUENCE [LARGE SCALE GENOMIC DNA]</scope>
    <source>
        <strain evidence="4 5">DSM 45685</strain>
    </source>
</reference>